<dbReference type="PANTHER" id="PTHR45708">
    <property type="entry name" value="ENDOCHITINASE"/>
    <property type="match status" value="1"/>
</dbReference>
<reference evidence="14" key="1">
    <citation type="submission" date="2025-08" db="UniProtKB">
        <authorList>
            <consortium name="RefSeq"/>
        </authorList>
    </citation>
    <scope>IDENTIFICATION</scope>
    <source>
        <tissue evidence="14">Seedling</tissue>
    </source>
</reference>
<evidence type="ECO:0000256" key="6">
    <source>
        <dbReference type="ARBA" id="ARBA00023277"/>
    </source>
</evidence>
<evidence type="ECO:0000259" key="12">
    <source>
        <dbReference type="PROSITE" id="PS51910"/>
    </source>
</evidence>
<dbReference type="InterPro" id="IPR001579">
    <property type="entry name" value="Glyco_hydro_18_chit_AS"/>
</dbReference>
<keyword evidence="5" id="KW-1015">Disulfide bond</keyword>
<keyword evidence="13" id="KW-1185">Reference proteome</keyword>
<accession>A0A6P3YUQ1</accession>
<dbReference type="GO" id="GO:0000272">
    <property type="term" value="P:polysaccharide catabolic process"/>
    <property type="evidence" value="ECO:0007669"/>
    <property type="project" value="UniProtKB-KW"/>
</dbReference>
<proteinExistence type="inferred from homology"/>
<dbReference type="GeneID" id="107404987"/>
<dbReference type="InParanoid" id="A0A6P3YUQ1"/>
<gene>
    <name evidence="14" type="primary">LOC107404987</name>
</gene>
<evidence type="ECO:0000256" key="5">
    <source>
        <dbReference type="ARBA" id="ARBA00023157"/>
    </source>
</evidence>
<dbReference type="GO" id="GO:0008843">
    <property type="term" value="F:endochitinase activity"/>
    <property type="evidence" value="ECO:0007669"/>
    <property type="project" value="UniProtKB-EC"/>
</dbReference>
<name>A0A6P3YUQ1_ZIZJJ</name>
<evidence type="ECO:0000313" key="13">
    <source>
        <dbReference type="Proteomes" id="UP001652623"/>
    </source>
</evidence>
<keyword evidence="8" id="KW-0624">Polysaccharide degradation</keyword>
<dbReference type="Proteomes" id="UP001652623">
    <property type="component" value="Chromosome 8"/>
</dbReference>
<protein>
    <recommendedName>
        <fullName evidence="2">chitinase</fullName>
        <ecNumber evidence="2">3.2.1.14</ecNumber>
    </recommendedName>
</protein>
<keyword evidence="6" id="KW-0119">Carbohydrate metabolism</keyword>
<dbReference type="AlphaFoldDB" id="A0A6P3YUQ1"/>
<evidence type="ECO:0000256" key="7">
    <source>
        <dbReference type="ARBA" id="ARBA00023295"/>
    </source>
</evidence>
<feature type="chain" id="PRO_5047161038" description="chitinase" evidence="11">
    <location>
        <begin position="27"/>
        <end position="319"/>
    </location>
</feature>
<dbReference type="PANTHER" id="PTHR45708:SF21">
    <property type="entry name" value="ACIDIC ENDOCHITINASE"/>
    <property type="match status" value="1"/>
</dbReference>
<dbReference type="RefSeq" id="XP_015867487.3">
    <property type="nucleotide sequence ID" value="XM_016012001.4"/>
</dbReference>
<evidence type="ECO:0000256" key="9">
    <source>
        <dbReference type="RuleBase" id="RU000489"/>
    </source>
</evidence>
<evidence type="ECO:0000256" key="4">
    <source>
        <dbReference type="ARBA" id="ARBA00023024"/>
    </source>
</evidence>
<evidence type="ECO:0000256" key="11">
    <source>
        <dbReference type="SAM" id="SignalP"/>
    </source>
</evidence>
<dbReference type="CDD" id="cd02877">
    <property type="entry name" value="GH18_hevamine_XipI_class_III"/>
    <property type="match status" value="1"/>
</dbReference>
<dbReference type="EC" id="3.2.1.14" evidence="2"/>
<feature type="domain" description="GH18" evidence="12">
    <location>
        <begin position="28"/>
        <end position="307"/>
    </location>
</feature>
<dbReference type="InterPro" id="IPR050542">
    <property type="entry name" value="Glycosyl_Hydrlase18_Chitinase"/>
</dbReference>
<dbReference type="GO" id="GO:0005576">
    <property type="term" value="C:extracellular region"/>
    <property type="evidence" value="ECO:0007669"/>
    <property type="project" value="TreeGrafter"/>
</dbReference>
<keyword evidence="3 9" id="KW-0378">Hydrolase</keyword>
<dbReference type="GO" id="GO:0006032">
    <property type="term" value="P:chitin catabolic process"/>
    <property type="evidence" value="ECO:0007669"/>
    <property type="project" value="UniProtKB-KW"/>
</dbReference>
<evidence type="ECO:0000313" key="14">
    <source>
        <dbReference type="RefSeq" id="XP_015867487.3"/>
    </source>
</evidence>
<evidence type="ECO:0000256" key="10">
    <source>
        <dbReference type="RuleBase" id="RU004453"/>
    </source>
</evidence>
<evidence type="ECO:0000256" key="3">
    <source>
        <dbReference type="ARBA" id="ARBA00022801"/>
    </source>
</evidence>
<dbReference type="InterPro" id="IPR001223">
    <property type="entry name" value="Glyco_hydro18_cat"/>
</dbReference>
<dbReference type="PROSITE" id="PS51910">
    <property type="entry name" value="GH18_2"/>
    <property type="match status" value="1"/>
</dbReference>
<evidence type="ECO:0000256" key="8">
    <source>
        <dbReference type="ARBA" id="ARBA00023326"/>
    </source>
</evidence>
<evidence type="ECO:0000256" key="1">
    <source>
        <dbReference type="ARBA" id="ARBA00000822"/>
    </source>
</evidence>
<feature type="signal peptide" evidence="11">
    <location>
        <begin position="1"/>
        <end position="26"/>
    </location>
</feature>
<evidence type="ECO:0000256" key="2">
    <source>
        <dbReference type="ARBA" id="ARBA00012729"/>
    </source>
</evidence>
<comment type="catalytic activity">
    <reaction evidence="1">
        <text>Random endo-hydrolysis of N-acetyl-beta-D-glucosaminide (1-&gt;4)-beta-linkages in chitin and chitodextrins.</text>
        <dbReference type="EC" id="3.2.1.14"/>
    </reaction>
</comment>
<organism evidence="13 14">
    <name type="scientific">Ziziphus jujuba</name>
    <name type="common">Chinese jujube</name>
    <name type="synonym">Ziziphus sativa</name>
    <dbReference type="NCBI Taxonomy" id="326968"/>
    <lineage>
        <taxon>Eukaryota</taxon>
        <taxon>Viridiplantae</taxon>
        <taxon>Streptophyta</taxon>
        <taxon>Embryophyta</taxon>
        <taxon>Tracheophyta</taxon>
        <taxon>Spermatophyta</taxon>
        <taxon>Magnoliopsida</taxon>
        <taxon>eudicotyledons</taxon>
        <taxon>Gunneridae</taxon>
        <taxon>Pentapetalae</taxon>
        <taxon>rosids</taxon>
        <taxon>fabids</taxon>
        <taxon>Rosales</taxon>
        <taxon>Rhamnaceae</taxon>
        <taxon>Paliureae</taxon>
        <taxon>Ziziphus</taxon>
    </lineage>
</organism>
<comment type="similarity">
    <text evidence="10">Belongs to the glycosyl hydrolase 18 family.</text>
</comment>
<dbReference type="KEGG" id="zju:107404987"/>
<dbReference type="SUPFAM" id="SSF51445">
    <property type="entry name" value="(Trans)glycosidases"/>
    <property type="match status" value="1"/>
</dbReference>
<sequence length="319" mass="34554">MALQLQAKHLLLACLLILALIQTSKAGGGIATYWGQNLYEGSLAEACNTGLYSYINIAFLITFGGGQDLGLNLAGHCDPAWNTCTKFGAEIKTCQSLGVKLFLSIGGASGTYYLTSAEDAKRVAEQIWNSYLGGTDSSATRPFGDAVLDGVDFDIEGGSVLYYDSLAAYLKNYSQQGKTVYLSAAPQCPYPDAYLGTAIDTGLFDFVWVQFYNNRDCMYTAEAGVGPLLTSWNTWSSSLKSGKLFMGLPATEVAAPSGGYIPPEVLINQVLPVIVKSSNYGGVMLWSRYYDFLSGYSSKIISYLNMLKNPLWSIMSMFK</sequence>
<dbReference type="PROSITE" id="PS01095">
    <property type="entry name" value="GH18_1"/>
    <property type="match status" value="1"/>
</dbReference>
<keyword evidence="11" id="KW-0732">Signal</keyword>
<dbReference type="InterPro" id="IPR017853">
    <property type="entry name" value="GH"/>
</dbReference>
<dbReference type="Gene3D" id="3.20.20.80">
    <property type="entry name" value="Glycosidases"/>
    <property type="match status" value="1"/>
</dbReference>
<dbReference type="Pfam" id="PF00704">
    <property type="entry name" value="Glyco_hydro_18"/>
    <property type="match status" value="1"/>
</dbReference>
<keyword evidence="4" id="KW-0146">Chitin degradation</keyword>
<dbReference type="InterPro" id="IPR045321">
    <property type="entry name" value="Cts1-like"/>
</dbReference>
<keyword evidence="7 9" id="KW-0326">Glycosidase</keyword>